<comment type="subcellular location">
    <subcellularLocation>
        <location evidence="1">Membrane</location>
        <topology evidence="1">Multi-pass membrane protein</topology>
    </subcellularLocation>
</comment>
<dbReference type="GO" id="GO:0022857">
    <property type="term" value="F:transmembrane transporter activity"/>
    <property type="evidence" value="ECO:0007669"/>
    <property type="project" value="InterPro"/>
</dbReference>
<dbReference type="EMBL" id="OV696694">
    <property type="protein sequence ID" value="CAH1273509.1"/>
    <property type="molecule type" value="Genomic_DNA"/>
</dbReference>
<feature type="transmembrane region" description="Helical" evidence="7">
    <location>
        <begin position="803"/>
        <end position="823"/>
    </location>
</feature>
<feature type="region of interest" description="Disordered" evidence="6">
    <location>
        <begin position="561"/>
        <end position="597"/>
    </location>
</feature>
<feature type="transmembrane region" description="Helical" evidence="7">
    <location>
        <begin position="191"/>
        <end position="213"/>
    </location>
</feature>
<reference evidence="9" key="1">
    <citation type="submission" date="2022-01" db="EMBL/GenBank/DDBJ databases">
        <authorList>
            <person name="Braso-Vives M."/>
        </authorList>
    </citation>
    <scope>NUCLEOTIDE SEQUENCE</scope>
</reference>
<feature type="transmembrane region" description="Helical" evidence="7">
    <location>
        <begin position="451"/>
        <end position="477"/>
    </location>
</feature>
<dbReference type="SUPFAM" id="SSF103473">
    <property type="entry name" value="MFS general substrate transporter"/>
    <property type="match status" value="2"/>
</dbReference>
<proteinExistence type="predicted"/>
<feature type="transmembrane region" description="Helical" evidence="7">
    <location>
        <begin position="734"/>
        <end position="756"/>
    </location>
</feature>
<dbReference type="AlphaFoldDB" id="A0A8K0F3I2"/>
<feature type="transmembrane region" description="Helical" evidence="7">
    <location>
        <begin position="92"/>
        <end position="115"/>
    </location>
</feature>
<evidence type="ECO:0000256" key="1">
    <source>
        <dbReference type="ARBA" id="ARBA00004141"/>
    </source>
</evidence>
<feature type="transmembrane region" description="Helical" evidence="7">
    <location>
        <begin position="607"/>
        <end position="630"/>
    </location>
</feature>
<keyword evidence="10" id="KW-1185">Reference proteome</keyword>
<feature type="domain" description="Major facilitator superfamily (MFS) profile" evidence="8">
    <location>
        <begin position="18"/>
        <end position="559"/>
    </location>
</feature>
<dbReference type="InterPro" id="IPR020846">
    <property type="entry name" value="MFS_dom"/>
</dbReference>
<evidence type="ECO:0000313" key="10">
    <source>
        <dbReference type="Proteomes" id="UP000838412"/>
    </source>
</evidence>
<feature type="transmembrane region" description="Helical" evidence="7">
    <location>
        <begin position="776"/>
        <end position="796"/>
    </location>
</feature>
<evidence type="ECO:0000259" key="8">
    <source>
        <dbReference type="PROSITE" id="PS50850"/>
    </source>
</evidence>
<sequence length="970" mass="105717">MVGNRLARLRVLWREFPVKQVTVLAVLLASGSIAGSTRQPFLPFLTHDFFPYLKSNQIGYYAGFLTSATWTGQFLGCFMWGKLSDIVGRRPILLSSATVLMLGTLLVGFSFSFLWTVGVQFIEGLLNGTLGVAKTYLYEICPPSFHAFAFSLIGIPFSVAHFVGPVLGGFLACPATRFPMFDTPFFKKFPYMLPCTVVACLQILFLIVGYVFLGESLDKKPKEDYISLRQISTQDAAEEDEEKPHQEDGSTCSLLRDRLVMIPCALYALFALAHICSNEMLPLLLVSGSQHGGYNFDAAEISIVMVTSHIYGAITHATINPLLATKFTYKKVYMSGVALYALGVVLLPSMVDITGAITGQQLLKVANQTANSSDFTLNFTADPGHLSTSPTVTESYMQTTLHHNSASSLYLASSTAELNTTVARPLTGQCRLAGDRRKTSQHPASEVPARVWGLLLFVAVLMDQGISLAYLSCVVMVGNAGVVSNIPPTQTTRGTVNGIAQTLAGLARLVGPAMSANLFAWTTDNGMPWPLDHHLAFYLLIVLCLLMVFLCARLPASSNLPRSAPGKDNPTVSEGEDETKEAGEEEEEGREEKLRTHLRKNDNKTPILLSSVTVVMLGTVLVGFSFSFLWTVGVHFFEGLLSGKLVVAKTYLYEICPEKYHAFAFSTIGIPFSVASFVVSTLFGYIFLSESLDKRAREDYISLTERSTDCVEEEDGEKTHQEDESTCSLLRDRLVLIPCALYALFALAHICSSEMLPLLLVSDSQHGGYNFNAAEISIVMITTHIYGAATLNPFLATKFTYKTVYISGVALYAVGVVLLPSMVDITAAATAELNTTVSRPVTGQCRLAGDRRKTSQHPASEVPARVWGPLLSVIVLMEQGRYQTTRGTVNGIAQTLAGLARLVGPAVSANLFAWTTDKGMPWPLDHHLSFYLLIVLCLPMVFLCTRLPASSNLPRSAPGKDNPTVLERGD</sequence>
<feature type="transmembrane region" description="Helical" evidence="7">
    <location>
        <begin position="928"/>
        <end position="945"/>
    </location>
</feature>
<dbReference type="PANTHER" id="PTHR23504:SF15">
    <property type="entry name" value="MAJOR FACILITATOR SUPERFAMILY (MFS) PROFILE DOMAIN-CONTAINING PROTEIN"/>
    <property type="match status" value="1"/>
</dbReference>
<dbReference type="Proteomes" id="UP000838412">
    <property type="component" value="Chromosome 9"/>
</dbReference>
<dbReference type="Gene3D" id="1.20.1250.20">
    <property type="entry name" value="MFS general substrate transporter like domains"/>
    <property type="match status" value="3"/>
</dbReference>
<keyword evidence="2" id="KW-0813">Transport</keyword>
<organism evidence="9 10">
    <name type="scientific">Branchiostoma lanceolatum</name>
    <name type="common">Common lancelet</name>
    <name type="synonym">Amphioxus lanceolatum</name>
    <dbReference type="NCBI Taxonomy" id="7740"/>
    <lineage>
        <taxon>Eukaryota</taxon>
        <taxon>Metazoa</taxon>
        <taxon>Chordata</taxon>
        <taxon>Cephalochordata</taxon>
        <taxon>Leptocardii</taxon>
        <taxon>Amphioxiformes</taxon>
        <taxon>Branchiostomatidae</taxon>
        <taxon>Branchiostoma</taxon>
    </lineage>
</organism>
<dbReference type="OrthoDB" id="10041747at2759"/>
<feature type="transmembrane region" description="Helical" evidence="7">
    <location>
        <begin position="535"/>
        <end position="552"/>
    </location>
</feature>
<evidence type="ECO:0000256" key="4">
    <source>
        <dbReference type="ARBA" id="ARBA00022989"/>
    </source>
</evidence>
<accession>A0A8K0F3I2</accession>
<dbReference type="PROSITE" id="PS50850">
    <property type="entry name" value="MFS"/>
    <property type="match status" value="1"/>
</dbReference>
<dbReference type="Pfam" id="PF07690">
    <property type="entry name" value="MFS_1"/>
    <property type="match status" value="1"/>
</dbReference>
<evidence type="ECO:0000256" key="6">
    <source>
        <dbReference type="SAM" id="MobiDB-lite"/>
    </source>
</evidence>
<feature type="transmembrane region" description="Helical" evidence="7">
    <location>
        <begin position="332"/>
        <end position="351"/>
    </location>
</feature>
<evidence type="ECO:0000256" key="5">
    <source>
        <dbReference type="ARBA" id="ARBA00023136"/>
    </source>
</evidence>
<name>A0A8K0F3I2_BRALA</name>
<protein>
    <submittedName>
        <fullName evidence="9">Hypp5140 protein</fullName>
    </submittedName>
</protein>
<feature type="transmembrane region" description="Helical" evidence="7">
    <location>
        <begin position="121"/>
        <end position="138"/>
    </location>
</feature>
<dbReference type="InterPro" id="IPR011701">
    <property type="entry name" value="MFS"/>
</dbReference>
<feature type="transmembrane region" description="Helical" evidence="7">
    <location>
        <begin position="259"/>
        <end position="275"/>
    </location>
</feature>
<evidence type="ECO:0000256" key="7">
    <source>
        <dbReference type="SAM" id="Phobius"/>
    </source>
</evidence>
<dbReference type="PANTHER" id="PTHR23504">
    <property type="entry name" value="MAJOR FACILITATOR SUPERFAMILY DOMAIN-CONTAINING PROTEIN 10"/>
    <property type="match status" value="1"/>
</dbReference>
<keyword evidence="3 7" id="KW-0812">Transmembrane</keyword>
<dbReference type="InterPro" id="IPR036259">
    <property type="entry name" value="MFS_trans_sf"/>
</dbReference>
<gene>
    <name evidence="9" type="primary">Hypp5140</name>
    <name evidence="9" type="ORF">BLAG_LOCUS24829</name>
</gene>
<feature type="transmembrane region" description="Helical" evidence="7">
    <location>
        <begin position="145"/>
        <end position="171"/>
    </location>
</feature>
<feature type="transmembrane region" description="Helical" evidence="7">
    <location>
        <begin position="662"/>
        <end position="688"/>
    </location>
</feature>
<feature type="compositionally biased region" description="Acidic residues" evidence="6">
    <location>
        <begin position="574"/>
        <end position="589"/>
    </location>
</feature>
<keyword evidence="4 7" id="KW-1133">Transmembrane helix</keyword>
<feature type="transmembrane region" description="Helical" evidence="7">
    <location>
        <begin position="58"/>
        <end position="80"/>
    </location>
</feature>
<evidence type="ECO:0000256" key="3">
    <source>
        <dbReference type="ARBA" id="ARBA00022692"/>
    </source>
</evidence>
<evidence type="ECO:0000256" key="2">
    <source>
        <dbReference type="ARBA" id="ARBA00022448"/>
    </source>
</evidence>
<evidence type="ECO:0000313" key="9">
    <source>
        <dbReference type="EMBL" id="CAH1273509.1"/>
    </source>
</evidence>
<dbReference type="GO" id="GO:0016020">
    <property type="term" value="C:membrane"/>
    <property type="evidence" value="ECO:0007669"/>
    <property type="project" value="UniProtKB-SubCell"/>
</dbReference>
<keyword evidence="5 7" id="KW-0472">Membrane</keyword>